<dbReference type="PANTHER" id="PTHR47505:SF1">
    <property type="entry name" value="DNA UTILIZATION PROTEIN YHGH"/>
    <property type="match status" value="1"/>
</dbReference>
<evidence type="ECO:0000256" key="1">
    <source>
        <dbReference type="ARBA" id="ARBA00008007"/>
    </source>
</evidence>
<keyword evidence="4" id="KW-0328">Glycosyltransferase</keyword>
<dbReference type="PANTHER" id="PTHR47505">
    <property type="entry name" value="DNA UTILIZATION PROTEIN YHGH"/>
    <property type="match status" value="1"/>
</dbReference>
<feature type="domain" description="Phosphoribosyltransferase" evidence="2">
    <location>
        <begin position="198"/>
        <end position="247"/>
    </location>
</feature>
<dbReference type="Gene3D" id="3.40.50.2020">
    <property type="match status" value="1"/>
</dbReference>
<keyword evidence="5" id="KW-1185">Reference proteome</keyword>
<dbReference type="Pfam" id="PF18912">
    <property type="entry name" value="DZR_2"/>
    <property type="match status" value="1"/>
</dbReference>
<sequence>MELMIGRAGLRRGAARFGRFVLDLVLPPTCSACGTEVDQPHSLCPDCFMRVHPIGLPRCDQCGVPLLSDCHLGFDARCVRCERHPPPWSKGRAAYVYDEGSRDLILALKYADRTENAGVLARQMIRAGGDILEAADILVPVPVHWRRLIQRRYNQAALLARAVGSLSGVAVLVDGLKRPHATSRLAGFSAEERAKEMLDAIEVKASRLERIRGRHVVLVDDILTTGATAKACSVALLEAGAASVAVLAAARTVPLESEDADLPEGMEE</sequence>
<evidence type="ECO:0000313" key="4">
    <source>
        <dbReference type="EMBL" id="GEN63429.1"/>
    </source>
</evidence>
<dbReference type="CDD" id="cd06223">
    <property type="entry name" value="PRTases_typeI"/>
    <property type="match status" value="1"/>
</dbReference>
<dbReference type="Pfam" id="PF00156">
    <property type="entry name" value="Pribosyltran"/>
    <property type="match status" value="1"/>
</dbReference>
<evidence type="ECO:0000259" key="2">
    <source>
        <dbReference type="Pfam" id="PF00156"/>
    </source>
</evidence>
<dbReference type="InterPro" id="IPR044005">
    <property type="entry name" value="DZR_2"/>
</dbReference>
<proteinExistence type="inferred from homology"/>
<comment type="caution">
    <text evidence="4">The sequence shown here is derived from an EMBL/GenBank/DDBJ whole genome shotgun (WGS) entry which is preliminary data.</text>
</comment>
<dbReference type="InterPro" id="IPR000836">
    <property type="entry name" value="PRTase_dom"/>
</dbReference>
<accession>A0A511XKG2</accession>
<dbReference type="InterPro" id="IPR051910">
    <property type="entry name" value="ComF/GntX_DNA_util-trans"/>
</dbReference>
<dbReference type="Proteomes" id="UP000321746">
    <property type="component" value="Unassembled WGS sequence"/>
</dbReference>
<dbReference type="SUPFAM" id="SSF53271">
    <property type="entry name" value="PRTase-like"/>
    <property type="match status" value="1"/>
</dbReference>
<dbReference type="GO" id="GO:0016757">
    <property type="term" value="F:glycosyltransferase activity"/>
    <property type="evidence" value="ECO:0007669"/>
    <property type="project" value="UniProtKB-KW"/>
</dbReference>
<gene>
    <name evidence="4" type="primary">comF</name>
    <name evidence="4" type="ORF">AOE01nite_16530</name>
</gene>
<dbReference type="EMBL" id="BJYG01000020">
    <property type="protein sequence ID" value="GEN63429.1"/>
    <property type="molecule type" value="Genomic_DNA"/>
</dbReference>
<organism evidence="4 5">
    <name type="scientific">Acetobacter oeni</name>
    <dbReference type="NCBI Taxonomy" id="304077"/>
    <lineage>
        <taxon>Bacteria</taxon>
        <taxon>Pseudomonadati</taxon>
        <taxon>Pseudomonadota</taxon>
        <taxon>Alphaproteobacteria</taxon>
        <taxon>Acetobacterales</taxon>
        <taxon>Acetobacteraceae</taxon>
        <taxon>Acetobacter</taxon>
    </lineage>
</organism>
<dbReference type="AlphaFoldDB" id="A0A511XKG2"/>
<keyword evidence="4" id="KW-0808">Transferase</keyword>
<name>A0A511XKG2_9PROT</name>
<reference evidence="4 5" key="1">
    <citation type="submission" date="2019-07" db="EMBL/GenBank/DDBJ databases">
        <title>Whole genome shotgun sequence of Acetobacter oeni NBRC 105207.</title>
        <authorList>
            <person name="Hosoyama A."/>
            <person name="Uohara A."/>
            <person name="Ohji S."/>
            <person name="Ichikawa N."/>
        </authorList>
    </citation>
    <scope>NUCLEOTIDE SEQUENCE [LARGE SCALE GENOMIC DNA]</scope>
    <source>
        <strain evidence="4 5">NBRC 105207</strain>
    </source>
</reference>
<feature type="domain" description="Double zinc ribbon" evidence="3">
    <location>
        <begin position="21"/>
        <end position="81"/>
    </location>
</feature>
<evidence type="ECO:0000259" key="3">
    <source>
        <dbReference type="Pfam" id="PF18912"/>
    </source>
</evidence>
<protein>
    <submittedName>
        <fullName evidence="4">Amidophosphoribosyltransferase</fullName>
    </submittedName>
</protein>
<dbReference type="InterPro" id="IPR029057">
    <property type="entry name" value="PRTase-like"/>
</dbReference>
<comment type="similarity">
    <text evidence="1">Belongs to the ComF/GntX family.</text>
</comment>
<evidence type="ECO:0000313" key="5">
    <source>
        <dbReference type="Proteomes" id="UP000321746"/>
    </source>
</evidence>